<organism evidence="6 7">
    <name type="scientific">Citrus sinensis</name>
    <name type="common">Sweet orange</name>
    <name type="synonym">Citrus aurantium var. sinensis</name>
    <dbReference type="NCBI Taxonomy" id="2711"/>
    <lineage>
        <taxon>Eukaryota</taxon>
        <taxon>Viridiplantae</taxon>
        <taxon>Streptophyta</taxon>
        <taxon>Embryophyta</taxon>
        <taxon>Tracheophyta</taxon>
        <taxon>Spermatophyta</taxon>
        <taxon>Magnoliopsida</taxon>
        <taxon>eudicotyledons</taxon>
        <taxon>Gunneridae</taxon>
        <taxon>Pentapetalae</taxon>
        <taxon>rosids</taxon>
        <taxon>malvids</taxon>
        <taxon>Sapindales</taxon>
        <taxon>Rutaceae</taxon>
        <taxon>Aurantioideae</taxon>
        <taxon>Citrus</taxon>
    </lineage>
</organism>
<dbReference type="eggNOG" id="ENOG502QTUJ">
    <property type="taxonomic scope" value="Eukaryota"/>
</dbReference>
<dbReference type="STRING" id="2711.A0A067F3G0"/>
<dbReference type="InterPro" id="IPR013320">
    <property type="entry name" value="ConA-like_dom_sf"/>
</dbReference>
<evidence type="ECO:0000259" key="5">
    <source>
        <dbReference type="Pfam" id="PF00139"/>
    </source>
</evidence>
<reference evidence="6 7" key="1">
    <citation type="submission" date="2014-04" db="EMBL/GenBank/DDBJ databases">
        <authorList>
            <consortium name="International Citrus Genome Consortium"/>
            <person name="Gmitter F."/>
            <person name="Chen C."/>
            <person name="Farmerie W."/>
            <person name="Harkins T."/>
            <person name="Desany B."/>
            <person name="Mohiuddin M."/>
            <person name="Kodira C."/>
            <person name="Borodovsky M."/>
            <person name="Lomsadze A."/>
            <person name="Burns P."/>
            <person name="Jenkins J."/>
            <person name="Prochnik S."/>
            <person name="Shu S."/>
            <person name="Chapman J."/>
            <person name="Pitluck S."/>
            <person name="Schmutz J."/>
            <person name="Rokhsar D."/>
        </authorList>
    </citation>
    <scope>NUCLEOTIDE SEQUENCE</scope>
</reference>
<dbReference type="InterPro" id="IPR001220">
    <property type="entry name" value="Legume_lectin_dom"/>
</dbReference>
<dbReference type="CDD" id="cd06899">
    <property type="entry name" value="lectin_legume_LecRK_Arcelin_ConA"/>
    <property type="match status" value="1"/>
</dbReference>
<keyword evidence="3" id="KW-1133">Transmembrane helix</keyword>
<dbReference type="Gene3D" id="2.60.120.200">
    <property type="match status" value="1"/>
</dbReference>
<keyword evidence="4" id="KW-0732">Signal</keyword>
<evidence type="ECO:0000256" key="3">
    <source>
        <dbReference type="SAM" id="Phobius"/>
    </source>
</evidence>
<dbReference type="PaxDb" id="2711-XP_006480935.1"/>
<keyword evidence="7" id="KW-1185">Reference proteome</keyword>
<gene>
    <name evidence="6" type="ORF">CISIN_1g018168mg</name>
</gene>
<evidence type="ECO:0000256" key="1">
    <source>
        <dbReference type="ARBA" id="ARBA00007606"/>
    </source>
</evidence>
<dbReference type="PANTHER" id="PTHR32401">
    <property type="entry name" value="CONCANAVALIN A-LIKE LECTIN FAMILY PROTEIN"/>
    <property type="match status" value="1"/>
</dbReference>
<keyword evidence="2" id="KW-0430">Lectin</keyword>
<comment type="similarity">
    <text evidence="1">Belongs to the leguminous lectin family.</text>
</comment>
<accession>A0A067F3G0</accession>
<evidence type="ECO:0000313" key="7">
    <source>
        <dbReference type="Proteomes" id="UP000027120"/>
    </source>
</evidence>
<dbReference type="InterPro" id="IPR019825">
    <property type="entry name" value="Lectin_legB_Mn/Ca_BS"/>
</dbReference>
<protein>
    <recommendedName>
        <fullName evidence="5">Legume lectin domain-containing protein</fullName>
    </recommendedName>
</protein>
<feature type="chain" id="PRO_5001639942" description="Legume lectin domain-containing protein" evidence="4">
    <location>
        <begin position="26"/>
        <end position="360"/>
    </location>
</feature>
<dbReference type="GO" id="GO:0030246">
    <property type="term" value="F:carbohydrate binding"/>
    <property type="evidence" value="ECO:0007669"/>
    <property type="project" value="UniProtKB-KW"/>
</dbReference>
<dbReference type="SMR" id="A0A067F3G0"/>
<proteinExistence type="inferred from homology"/>
<keyword evidence="3" id="KW-0812">Transmembrane</keyword>
<sequence>MATFFMSRYFATLTLLIFHFQVLNADPSSSFSFKSFGKGSHLESSIALYGDAKVVNGGSVVQLTDSVSSSAGRVMYKKPIKLVEGNTGNLASFSTNFSFSMSKENGDGLAFIMVPSGFNLSVSANTSFGLSPEMDKSKFRVVAVEFDTLRDVKYGDVNGNHVGIDVGSLVSVKVSNVSSHNIVLNSDKKLNSWIDYEASSKRLEVRLSYLDSAKPVDPLLSYPIDLSKLWNDEEVFVGLSSSNRNSSQICNLYSWSFKLRHVPHWMHSQPLDPKTFVKNLKTPPQPPPKRSDCLLKVLGALIFGTACGALGASIVLYLWTIFANKRPVVPVTEECAVHLADFEYEKFKVLVDKAVEDGKK</sequence>
<evidence type="ECO:0000256" key="2">
    <source>
        <dbReference type="ARBA" id="ARBA00022734"/>
    </source>
</evidence>
<dbReference type="PANTHER" id="PTHR32401:SF16">
    <property type="entry name" value="CONCANAVALIN A-LIKE LECTIN FAMILY PROTEIN"/>
    <property type="match status" value="1"/>
</dbReference>
<keyword evidence="3" id="KW-0472">Membrane</keyword>
<dbReference type="AlphaFoldDB" id="A0A067F3G0"/>
<dbReference type="EMBL" id="KK784955">
    <property type="protein sequence ID" value="KDO58027.1"/>
    <property type="molecule type" value="Genomic_DNA"/>
</dbReference>
<dbReference type="Pfam" id="PF00139">
    <property type="entry name" value="Lectin_legB"/>
    <property type="match status" value="1"/>
</dbReference>
<dbReference type="Proteomes" id="UP000027120">
    <property type="component" value="Unassembled WGS sequence"/>
</dbReference>
<name>A0A067F3G0_CITSI</name>
<feature type="domain" description="Legume lectin" evidence="5">
    <location>
        <begin position="29"/>
        <end position="270"/>
    </location>
</feature>
<feature type="signal peptide" evidence="4">
    <location>
        <begin position="1"/>
        <end position="25"/>
    </location>
</feature>
<dbReference type="PROSITE" id="PS00307">
    <property type="entry name" value="LECTIN_LEGUME_BETA"/>
    <property type="match status" value="1"/>
</dbReference>
<evidence type="ECO:0000256" key="4">
    <source>
        <dbReference type="SAM" id="SignalP"/>
    </source>
</evidence>
<dbReference type="SUPFAM" id="SSF49899">
    <property type="entry name" value="Concanavalin A-like lectins/glucanases"/>
    <property type="match status" value="1"/>
</dbReference>
<dbReference type="InterPro" id="IPR050258">
    <property type="entry name" value="Leguminous_Lectin"/>
</dbReference>
<feature type="transmembrane region" description="Helical" evidence="3">
    <location>
        <begin position="297"/>
        <end position="319"/>
    </location>
</feature>
<evidence type="ECO:0000313" key="6">
    <source>
        <dbReference type="EMBL" id="KDO58027.1"/>
    </source>
</evidence>